<dbReference type="PANTHER" id="PTHR44936:SF10">
    <property type="entry name" value="SENSOR PROTEIN RSTB"/>
    <property type="match status" value="1"/>
</dbReference>
<comment type="caution">
    <text evidence="13">The sequence shown here is derived from an EMBL/GenBank/DDBJ whole genome shotgun (WGS) entry which is preliminary data.</text>
</comment>
<dbReference type="GO" id="GO:0000155">
    <property type="term" value="F:phosphorelay sensor kinase activity"/>
    <property type="evidence" value="ECO:0007669"/>
    <property type="project" value="InterPro"/>
</dbReference>
<dbReference type="InterPro" id="IPR003660">
    <property type="entry name" value="HAMP_dom"/>
</dbReference>
<evidence type="ECO:0000256" key="10">
    <source>
        <dbReference type="SAM" id="Phobius"/>
    </source>
</evidence>
<dbReference type="CDD" id="cd00082">
    <property type="entry name" value="HisKA"/>
    <property type="match status" value="1"/>
</dbReference>
<dbReference type="SUPFAM" id="SSF158472">
    <property type="entry name" value="HAMP domain-like"/>
    <property type="match status" value="1"/>
</dbReference>
<proteinExistence type="predicted"/>
<dbReference type="AlphaFoldDB" id="A0A9X3IR84"/>
<evidence type="ECO:0000256" key="1">
    <source>
        <dbReference type="ARBA" id="ARBA00000085"/>
    </source>
</evidence>
<evidence type="ECO:0000256" key="4">
    <source>
        <dbReference type="ARBA" id="ARBA00022475"/>
    </source>
</evidence>
<dbReference type="InterPro" id="IPR004358">
    <property type="entry name" value="Sig_transdc_His_kin-like_C"/>
</dbReference>
<dbReference type="InterPro" id="IPR003661">
    <property type="entry name" value="HisK_dim/P_dom"/>
</dbReference>
<dbReference type="EMBL" id="JAPNOA010000020">
    <property type="protein sequence ID" value="MCY0964972.1"/>
    <property type="molecule type" value="Genomic_DNA"/>
</dbReference>
<keyword evidence="5" id="KW-0597">Phosphoprotein</keyword>
<dbReference type="GO" id="GO:0005886">
    <property type="term" value="C:plasma membrane"/>
    <property type="evidence" value="ECO:0007669"/>
    <property type="project" value="UniProtKB-SubCell"/>
</dbReference>
<gene>
    <name evidence="13" type="ORF">OUO13_07220</name>
</gene>
<name>A0A9X3IR84_9GAMM</name>
<evidence type="ECO:0000256" key="3">
    <source>
        <dbReference type="ARBA" id="ARBA00012438"/>
    </source>
</evidence>
<evidence type="ECO:0000256" key="5">
    <source>
        <dbReference type="ARBA" id="ARBA00022553"/>
    </source>
</evidence>
<keyword evidence="8" id="KW-0418">Kinase</keyword>
<dbReference type="CDD" id="cd06225">
    <property type="entry name" value="HAMP"/>
    <property type="match status" value="1"/>
</dbReference>
<dbReference type="Gene3D" id="1.10.287.130">
    <property type="match status" value="1"/>
</dbReference>
<evidence type="ECO:0000256" key="7">
    <source>
        <dbReference type="ARBA" id="ARBA00022741"/>
    </source>
</evidence>
<dbReference type="Pfam" id="PF00672">
    <property type="entry name" value="HAMP"/>
    <property type="match status" value="1"/>
</dbReference>
<dbReference type="SMART" id="SM00387">
    <property type="entry name" value="HATPase_c"/>
    <property type="match status" value="1"/>
</dbReference>
<comment type="subcellular location">
    <subcellularLocation>
        <location evidence="2">Cell membrane</location>
        <topology evidence="2">Multi-pass membrane protein</topology>
    </subcellularLocation>
</comment>
<keyword evidence="14" id="KW-1185">Reference proteome</keyword>
<sequence length="447" mass="50835">MTWYRSLFFKIFLWFWLVVFLAMGLAVITSEWLDDDYFVPASRQDVMLVLDLIERRPPILAEGRKLWRHLQPGWNLVSVQVDSVDELPHDLEEFADQAVEQGELLYGQNDGWLMIGPVQSGDYLYIAVSRRDWQHLLDDRQRWVLPLLILVLVTSLCFLLVWSLTRPIRRLQQAVRQMADGNFDVSLLQRDLSRRDEIGELVVEVMSMAEATRRLLQSQQQLLRDVSHELRSPLTRLQIALGIARKKDQAGIVSNEHDRIERAVAQVDSLISQILDLARLSQLDDTSLLREQEPADLMLQNWLEDAELEIANKQLQLQVQNHAGQLDANWDWVLMERAVDNILRNAIRFAPEGSTLKVQLERRDDGQILITIADQGPGVPEDMLDTIFAPFMQVDQTRSPGANSGGYGLGLALVKRIIELHGGTVQARNLGPGLEVALTLPAGLSHS</sequence>
<dbReference type="Gene3D" id="3.30.565.10">
    <property type="entry name" value="Histidine kinase-like ATPase, C-terminal domain"/>
    <property type="match status" value="1"/>
</dbReference>
<dbReference type="SUPFAM" id="SSF47384">
    <property type="entry name" value="Homodimeric domain of signal transducing histidine kinase"/>
    <property type="match status" value="1"/>
</dbReference>
<dbReference type="InterPro" id="IPR050980">
    <property type="entry name" value="2C_sensor_his_kinase"/>
</dbReference>
<dbReference type="RefSeq" id="WP_283173190.1">
    <property type="nucleotide sequence ID" value="NZ_JAPNOA010000020.1"/>
</dbReference>
<dbReference type="SUPFAM" id="SSF55874">
    <property type="entry name" value="ATPase domain of HSP90 chaperone/DNA topoisomerase II/histidine kinase"/>
    <property type="match status" value="1"/>
</dbReference>
<evidence type="ECO:0000259" key="11">
    <source>
        <dbReference type="PROSITE" id="PS50109"/>
    </source>
</evidence>
<accession>A0A9X3IR84</accession>
<keyword evidence="7" id="KW-0547">Nucleotide-binding</keyword>
<dbReference type="EC" id="2.7.13.3" evidence="3"/>
<evidence type="ECO:0000313" key="14">
    <source>
        <dbReference type="Proteomes" id="UP001150830"/>
    </source>
</evidence>
<keyword evidence="9 13" id="KW-0067">ATP-binding</keyword>
<feature type="domain" description="HAMP" evidence="12">
    <location>
        <begin position="162"/>
        <end position="217"/>
    </location>
</feature>
<dbReference type="PANTHER" id="PTHR44936">
    <property type="entry name" value="SENSOR PROTEIN CREC"/>
    <property type="match status" value="1"/>
</dbReference>
<dbReference type="PROSITE" id="PS50109">
    <property type="entry name" value="HIS_KIN"/>
    <property type="match status" value="1"/>
</dbReference>
<keyword evidence="10" id="KW-1133">Transmembrane helix</keyword>
<dbReference type="InterPro" id="IPR036890">
    <property type="entry name" value="HATPase_C_sf"/>
</dbReference>
<dbReference type="SMART" id="SM00388">
    <property type="entry name" value="HisKA"/>
    <property type="match status" value="1"/>
</dbReference>
<keyword evidence="10" id="KW-0472">Membrane</keyword>
<comment type="catalytic activity">
    <reaction evidence="1">
        <text>ATP + protein L-histidine = ADP + protein N-phospho-L-histidine.</text>
        <dbReference type="EC" id="2.7.13.3"/>
    </reaction>
</comment>
<dbReference type="InterPro" id="IPR036097">
    <property type="entry name" value="HisK_dim/P_sf"/>
</dbReference>
<dbReference type="Gene3D" id="1.10.8.500">
    <property type="entry name" value="HAMP domain in histidine kinase"/>
    <property type="match status" value="1"/>
</dbReference>
<evidence type="ECO:0000256" key="2">
    <source>
        <dbReference type="ARBA" id="ARBA00004651"/>
    </source>
</evidence>
<dbReference type="GO" id="GO:0005524">
    <property type="term" value="F:ATP binding"/>
    <property type="evidence" value="ECO:0007669"/>
    <property type="project" value="UniProtKB-KW"/>
</dbReference>
<dbReference type="Pfam" id="PF02518">
    <property type="entry name" value="HATPase_c"/>
    <property type="match status" value="1"/>
</dbReference>
<keyword evidence="4" id="KW-1003">Cell membrane</keyword>
<reference evidence="13" key="1">
    <citation type="submission" date="2022-11" db="EMBL/GenBank/DDBJ databases">
        <title>Parathalassolutuus dongxingensis gen. nov., sp. nov., a novel member of family Oceanospirillaceae isolated from a coastal shrimp pond in Guangxi, China.</title>
        <authorList>
            <person name="Chen H."/>
        </authorList>
    </citation>
    <scope>NUCLEOTIDE SEQUENCE</scope>
    <source>
        <strain evidence="13">G-43</strain>
    </source>
</reference>
<dbReference type="SMART" id="SM00304">
    <property type="entry name" value="HAMP"/>
    <property type="match status" value="1"/>
</dbReference>
<protein>
    <recommendedName>
        <fullName evidence="3">histidine kinase</fullName>
        <ecNumber evidence="3">2.7.13.3</ecNumber>
    </recommendedName>
</protein>
<evidence type="ECO:0000313" key="13">
    <source>
        <dbReference type="EMBL" id="MCY0964972.1"/>
    </source>
</evidence>
<evidence type="ECO:0000256" key="9">
    <source>
        <dbReference type="ARBA" id="ARBA00022840"/>
    </source>
</evidence>
<evidence type="ECO:0000256" key="6">
    <source>
        <dbReference type="ARBA" id="ARBA00022679"/>
    </source>
</evidence>
<dbReference type="InterPro" id="IPR003594">
    <property type="entry name" value="HATPase_dom"/>
</dbReference>
<evidence type="ECO:0000259" key="12">
    <source>
        <dbReference type="PROSITE" id="PS50885"/>
    </source>
</evidence>
<organism evidence="13 14">
    <name type="scientific">Parathalassolituus penaei</name>
    <dbReference type="NCBI Taxonomy" id="2997323"/>
    <lineage>
        <taxon>Bacteria</taxon>
        <taxon>Pseudomonadati</taxon>
        <taxon>Pseudomonadota</taxon>
        <taxon>Gammaproteobacteria</taxon>
        <taxon>Oceanospirillales</taxon>
        <taxon>Oceanospirillaceae</taxon>
        <taxon>Parathalassolituus</taxon>
    </lineage>
</organism>
<feature type="domain" description="Histidine kinase" evidence="11">
    <location>
        <begin position="225"/>
        <end position="444"/>
    </location>
</feature>
<dbReference type="InterPro" id="IPR005467">
    <property type="entry name" value="His_kinase_dom"/>
</dbReference>
<feature type="transmembrane region" description="Helical" evidence="10">
    <location>
        <begin position="143"/>
        <end position="164"/>
    </location>
</feature>
<keyword evidence="10" id="KW-0812">Transmembrane</keyword>
<dbReference type="Proteomes" id="UP001150830">
    <property type="component" value="Unassembled WGS sequence"/>
</dbReference>
<evidence type="ECO:0000256" key="8">
    <source>
        <dbReference type="ARBA" id="ARBA00022777"/>
    </source>
</evidence>
<keyword evidence="6" id="KW-0808">Transferase</keyword>
<dbReference type="Pfam" id="PF00512">
    <property type="entry name" value="HisKA"/>
    <property type="match status" value="1"/>
</dbReference>
<dbReference type="PROSITE" id="PS50885">
    <property type="entry name" value="HAMP"/>
    <property type="match status" value="1"/>
</dbReference>
<dbReference type="PRINTS" id="PR00344">
    <property type="entry name" value="BCTRLSENSOR"/>
</dbReference>
<feature type="transmembrane region" description="Helical" evidence="10">
    <location>
        <begin position="7"/>
        <end position="28"/>
    </location>
</feature>